<protein>
    <recommendedName>
        <fullName evidence="1">Sulfatase N-terminal domain-containing protein</fullName>
    </recommendedName>
</protein>
<dbReference type="GO" id="GO:0015024">
    <property type="term" value="F:glucuronate-2-sulfatase activity"/>
    <property type="evidence" value="ECO:0007669"/>
    <property type="project" value="TreeGrafter"/>
</dbReference>
<organism evidence="2">
    <name type="scientific">marine sediment metagenome</name>
    <dbReference type="NCBI Taxonomy" id="412755"/>
    <lineage>
        <taxon>unclassified sequences</taxon>
        <taxon>metagenomes</taxon>
        <taxon>ecological metagenomes</taxon>
    </lineage>
</organism>
<comment type="caution">
    <text evidence="2">The sequence shown here is derived from an EMBL/GenBank/DDBJ whole genome shotgun (WGS) entry which is preliminary data.</text>
</comment>
<dbReference type="Gene3D" id="3.40.720.10">
    <property type="entry name" value="Alkaline Phosphatase, subunit A"/>
    <property type="match status" value="1"/>
</dbReference>
<dbReference type="Pfam" id="PF00884">
    <property type="entry name" value="Sulfatase"/>
    <property type="match status" value="1"/>
</dbReference>
<name>X1N1N0_9ZZZZ</name>
<gene>
    <name evidence="2" type="ORF">S06H3_51638</name>
</gene>
<dbReference type="SUPFAM" id="SSF53649">
    <property type="entry name" value="Alkaline phosphatase-like"/>
    <property type="match status" value="1"/>
</dbReference>
<evidence type="ECO:0000259" key="1">
    <source>
        <dbReference type="Pfam" id="PF00884"/>
    </source>
</evidence>
<feature type="non-terminal residue" evidence="2">
    <location>
        <position position="1"/>
    </location>
</feature>
<dbReference type="EMBL" id="BARV01032782">
    <property type="protein sequence ID" value="GAI37927.1"/>
    <property type="molecule type" value="Genomic_DNA"/>
</dbReference>
<dbReference type="PANTHER" id="PTHR46615">
    <property type="entry name" value="ARYLSULFATASE K"/>
    <property type="match status" value="1"/>
</dbReference>
<proteinExistence type="predicted"/>
<reference evidence="2" key="1">
    <citation type="journal article" date="2014" name="Front. Microbiol.">
        <title>High frequency of phylogenetically diverse reductive dehalogenase-homologous genes in deep subseafloor sedimentary metagenomes.</title>
        <authorList>
            <person name="Kawai M."/>
            <person name="Futagami T."/>
            <person name="Toyoda A."/>
            <person name="Takaki Y."/>
            <person name="Nishi S."/>
            <person name="Hori S."/>
            <person name="Arai W."/>
            <person name="Tsubouchi T."/>
            <person name="Morono Y."/>
            <person name="Uchiyama I."/>
            <person name="Ito T."/>
            <person name="Fujiyama A."/>
            <person name="Inagaki F."/>
            <person name="Takami H."/>
        </authorList>
    </citation>
    <scope>NUCLEOTIDE SEQUENCE</scope>
    <source>
        <strain evidence="2">Expedition CK06-06</strain>
    </source>
</reference>
<dbReference type="AlphaFoldDB" id="X1N1N0"/>
<sequence>CDYWFGYFIKELKNMELYEDSLIILISDHGHSIGEHNATGKIPMFLYPELVDIPFMIKPPGGLIGPKRIKKSYVYNHDILPTIFGFLGKDKLDAFEGIDLSLFHKENDHEIENRDYITCGFSVYTLYKDDHYALITSNDKSDQKLFDLSKDPEWNDNIAKDNSDICNELFEIINKDAKGELLLEIKSRLEDLKDWYGQKKISDN</sequence>
<feature type="domain" description="Sulfatase N-terminal" evidence="1">
    <location>
        <begin position="2"/>
        <end position="88"/>
    </location>
</feature>
<dbReference type="PANTHER" id="PTHR46615:SF1">
    <property type="entry name" value="ARYLSULFATASE K"/>
    <property type="match status" value="1"/>
</dbReference>
<evidence type="ECO:0000313" key="2">
    <source>
        <dbReference type="EMBL" id="GAI37927.1"/>
    </source>
</evidence>
<dbReference type="InterPro" id="IPR051849">
    <property type="entry name" value="GAG-degrading_sulfatase"/>
</dbReference>
<dbReference type="InterPro" id="IPR000917">
    <property type="entry name" value="Sulfatase_N"/>
</dbReference>
<dbReference type="GO" id="GO:0004065">
    <property type="term" value="F:arylsulfatase activity"/>
    <property type="evidence" value="ECO:0007669"/>
    <property type="project" value="TreeGrafter"/>
</dbReference>
<dbReference type="InterPro" id="IPR017850">
    <property type="entry name" value="Alkaline_phosphatase_core_sf"/>
</dbReference>
<accession>X1N1N0</accession>